<evidence type="ECO:0000256" key="5">
    <source>
        <dbReference type="RuleBase" id="RU000562"/>
    </source>
</evidence>
<organism evidence="6 7">
    <name type="scientific">Thermodesulfovibrio yellowstonii</name>
    <dbReference type="NCBI Taxonomy" id="28262"/>
    <lineage>
        <taxon>Bacteria</taxon>
        <taxon>Pseudomonadati</taxon>
        <taxon>Nitrospirota</taxon>
        <taxon>Thermodesulfovibrionia</taxon>
        <taxon>Thermodesulfovibrionales</taxon>
        <taxon>Thermodesulfovibrionaceae</taxon>
        <taxon>Thermodesulfovibrio</taxon>
    </lineage>
</organism>
<dbReference type="Pfam" id="PF00829">
    <property type="entry name" value="Ribosomal_L21p"/>
    <property type="match status" value="1"/>
</dbReference>
<dbReference type="Proteomes" id="UP001144297">
    <property type="component" value="Unassembled WGS sequence"/>
</dbReference>
<evidence type="ECO:0000313" key="7">
    <source>
        <dbReference type="Proteomes" id="UP001144297"/>
    </source>
</evidence>
<dbReference type="HAMAP" id="MF_01363">
    <property type="entry name" value="Ribosomal_bL21"/>
    <property type="match status" value="1"/>
</dbReference>
<evidence type="ECO:0000313" key="6">
    <source>
        <dbReference type="EMBL" id="GLI54198.1"/>
    </source>
</evidence>
<dbReference type="InterPro" id="IPR036164">
    <property type="entry name" value="bL21-like_sf"/>
</dbReference>
<keyword evidence="7" id="KW-1185">Reference proteome</keyword>
<evidence type="ECO:0000256" key="1">
    <source>
        <dbReference type="ARBA" id="ARBA00008563"/>
    </source>
</evidence>
<dbReference type="GO" id="GO:0003735">
    <property type="term" value="F:structural constituent of ribosome"/>
    <property type="evidence" value="ECO:0007669"/>
    <property type="project" value="InterPro"/>
</dbReference>
<proteinExistence type="inferred from homology"/>
<comment type="function">
    <text evidence="4 5">This protein binds to 23S rRNA in the presence of protein L20.</text>
</comment>
<evidence type="ECO:0000256" key="3">
    <source>
        <dbReference type="ARBA" id="ARBA00023274"/>
    </source>
</evidence>
<accession>A0A9W6LLC6</accession>
<dbReference type="SUPFAM" id="SSF141091">
    <property type="entry name" value="L21p-like"/>
    <property type="match status" value="1"/>
</dbReference>
<name>A0A9W6LLC6_9BACT</name>
<reference evidence="6" key="1">
    <citation type="submission" date="2022-12" db="EMBL/GenBank/DDBJ databases">
        <title>Reference genome sequencing for broad-spectrum identification of bacterial and archaeal isolates by mass spectrometry.</title>
        <authorList>
            <person name="Sekiguchi Y."/>
            <person name="Tourlousse D.M."/>
        </authorList>
    </citation>
    <scope>NUCLEOTIDE SEQUENCE</scope>
    <source>
        <strain evidence="6">TSL-P1</strain>
    </source>
</reference>
<dbReference type="GO" id="GO:0005840">
    <property type="term" value="C:ribosome"/>
    <property type="evidence" value="ECO:0007669"/>
    <property type="project" value="UniProtKB-KW"/>
</dbReference>
<evidence type="ECO:0000256" key="4">
    <source>
        <dbReference type="HAMAP-Rule" id="MF_01363"/>
    </source>
</evidence>
<protein>
    <recommendedName>
        <fullName evidence="4">Large ribosomal subunit protein bL21</fullName>
    </recommendedName>
</protein>
<dbReference type="GO" id="GO:0006412">
    <property type="term" value="P:translation"/>
    <property type="evidence" value="ECO:0007669"/>
    <property type="project" value="UniProtKB-UniRule"/>
</dbReference>
<comment type="caution">
    <text evidence="6">The sequence shown here is derived from an EMBL/GenBank/DDBJ whole genome shotgun (WGS) entry which is preliminary data.</text>
</comment>
<dbReference type="EMBL" id="BSDX01000001">
    <property type="protein sequence ID" value="GLI54198.1"/>
    <property type="molecule type" value="Genomic_DNA"/>
</dbReference>
<comment type="similarity">
    <text evidence="1 4 5">Belongs to the bacterial ribosomal protein bL21 family.</text>
</comment>
<gene>
    <name evidence="4 6" type="primary">rplU</name>
    <name evidence="6" type="ORF">TISLANDTSLP1_18910</name>
</gene>
<evidence type="ECO:0000256" key="2">
    <source>
        <dbReference type="ARBA" id="ARBA00022980"/>
    </source>
</evidence>
<dbReference type="NCBIfam" id="TIGR00061">
    <property type="entry name" value="L21"/>
    <property type="match status" value="1"/>
</dbReference>
<dbReference type="InterPro" id="IPR001787">
    <property type="entry name" value="Ribosomal_bL21"/>
</dbReference>
<comment type="subunit">
    <text evidence="4">Part of the 50S ribosomal subunit. Contacts protein L20.</text>
</comment>
<dbReference type="GO" id="GO:0005737">
    <property type="term" value="C:cytoplasm"/>
    <property type="evidence" value="ECO:0007669"/>
    <property type="project" value="UniProtKB-ARBA"/>
</dbReference>
<dbReference type="PANTHER" id="PTHR21349:SF0">
    <property type="entry name" value="LARGE RIBOSOMAL SUBUNIT PROTEIN BL21M"/>
    <property type="match status" value="1"/>
</dbReference>
<dbReference type="GO" id="GO:1990904">
    <property type="term" value="C:ribonucleoprotein complex"/>
    <property type="evidence" value="ECO:0007669"/>
    <property type="project" value="UniProtKB-KW"/>
</dbReference>
<dbReference type="GO" id="GO:0019843">
    <property type="term" value="F:rRNA binding"/>
    <property type="evidence" value="ECO:0007669"/>
    <property type="project" value="UniProtKB-UniRule"/>
</dbReference>
<dbReference type="InterPro" id="IPR028909">
    <property type="entry name" value="bL21-like"/>
</dbReference>
<sequence length="104" mass="11749">MYAVIETGGKQFRVKSGDIVKIEKLNIEPGQEVIFDKVLLFKGNEGLKIGNPYIEGVKVKAEVIDEKKDKKVLVYSPPSKKAIHKLKGHRQWYTKIKIKEIVGG</sequence>
<keyword evidence="4 5" id="KW-0694">RNA-binding</keyword>
<keyword evidence="3 4" id="KW-0687">Ribonucleoprotein</keyword>
<keyword evidence="2 4" id="KW-0689">Ribosomal protein</keyword>
<dbReference type="AlphaFoldDB" id="A0A9W6LLC6"/>
<dbReference type="PANTHER" id="PTHR21349">
    <property type="entry name" value="50S RIBOSOMAL PROTEIN L21"/>
    <property type="match status" value="1"/>
</dbReference>
<keyword evidence="4 5" id="KW-0699">rRNA-binding</keyword>